<feature type="transmembrane region" description="Helical" evidence="1">
    <location>
        <begin position="238"/>
        <end position="256"/>
    </location>
</feature>
<dbReference type="Proteomes" id="UP000009231">
    <property type="component" value="Chromosome"/>
</dbReference>
<keyword evidence="3" id="KW-1185">Reference proteome</keyword>
<name>F6D4Y3_METPW</name>
<sequence>MITVPRTWLSLEDQIRPTQGRKVHLIVDVLTNENVLKIPFPMEKRVKILKLVINGVNLGRELTYTEDKNSFLIDLGDLENWTSTKNSSGLTHAKLDFNFITTDPNVKLSHMDLGYETFIEVDGYKLDGGSFTLPRGLEISKGHVEIETFLKCGKIEKKFKQTVKSDYVEVNEKRRSYKFLVKTEFKDIVNYEKCEIKFRVSYRVVNERKYFIIPLVSFALLIVAITRFNALLSGSGEFNIEYLAAAVAILGITLNFMNEGYELPLRKLIFISVLLLIVEVSLELILLPYGN</sequence>
<protein>
    <submittedName>
        <fullName evidence="2">Uncharacterized protein</fullName>
    </submittedName>
</protein>
<evidence type="ECO:0000313" key="2">
    <source>
        <dbReference type="EMBL" id="AEG19262.1"/>
    </source>
</evidence>
<evidence type="ECO:0000313" key="3">
    <source>
        <dbReference type="Proteomes" id="UP000009231"/>
    </source>
</evidence>
<keyword evidence="1" id="KW-0472">Membrane</keyword>
<keyword evidence="1" id="KW-0812">Transmembrane</keyword>
<dbReference type="KEGG" id="mew:MSWAN_2255"/>
<reference evidence="2 3" key="1">
    <citation type="journal article" date="2014" name="Int. J. Syst. Evol. Microbiol.">
        <title>Methanobacterium paludis sp. nov. and a novel strain of Methanobacterium lacus isolated from northern peatlands.</title>
        <authorList>
            <person name="Cadillo-Quiroz H."/>
            <person name="Brauer S.L."/>
            <person name="Goodson N."/>
            <person name="Yavitt J.B."/>
            <person name="Zinder S.H."/>
        </authorList>
    </citation>
    <scope>NUCLEOTIDE SEQUENCE [LARGE SCALE GENOMIC DNA]</scope>
    <source>
        <strain evidence="3">DSM 25820 / JCM 18151 / SWAN1</strain>
    </source>
</reference>
<proteinExistence type="predicted"/>
<feature type="transmembrane region" description="Helical" evidence="1">
    <location>
        <begin position="268"/>
        <end position="289"/>
    </location>
</feature>
<dbReference type="GeneID" id="10669780"/>
<accession>F6D4Y3</accession>
<feature type="transmembrane region" description="Helical" evidence="1">
    <location>
        <begin position="210"/>
        <end position="232"/>
    </location>
</feature>
<dbReference type="AlphaFoldDB" id="F6D4Y3"/>
<dbReference type="EMBL" id="CP002772">
    <property type="protein sequence ID" value="AEG19262.1"/>
    <property type="molecule type" value="Genomic_DNA"/>
</dbReference>
<dbReference type="RefSeq" id="WP_013826761.1">
    <property type="nucleotide sequence ID" value="NC_015574.1"/>
</dbReference>
<dbReference type="OrthoDB" id="382413at2157"/>
<gene>
    <name evidence="2" type="ordered locus">MSWAN_2255</name>
</gene>
<dbReference type="HOGENOM" id="CLU_955154_0_0_2"/>
<organism evidence="2 3">
    <name type="scientific">Methanobacterium paludis (strain DSM 25820 / JCM 18151 / SWAN1)</name>
    <dbReference type="NCBI Taxonomy" id="868131"/>
    <lineage>
        <taxon>Archaea</taxon>
        <taxon>Methanobacteriati</taxon>
        <taxon>Methanobacteriota</taxon>
        <taxon>Methanomada group</taxon>
        <taxon>Methanobacteria</taxon>
        <taxon>Methanobacteriales</taxon>
        <taxon>Methanobacteriaceae</taxon>
        <taxon>Methanobacterium</taxon>
    </lineage>
</organism>
<keyword evidence="1" id="KW-1133">Transmembrane helix</keyword>
<evidence type="ECO:0000256" key="1">
    <source>
        <dbReference type="SAM" id="Phobius"/>
    </source>
</evidence>